<protein>
    <submittedName>
        <fullName evidence="2">21669_t:CDS:1</fullName>
    </submittedName>
</protein>
<sequence length="311" mass="36569">AILHSVFIVAHTQKHGSRLEKQRMNNIDFIPELFKFGNIRERLFMQLCVWCFNIQWQYIFMELELLGCTLSPFFSYKNDFDNTNIHKNILTFITNGYFINSPNIVILEAGGEPNDDEGIFESYQIKIEEYLDVASDELIFRRILDYKRDINPYTRNLLEKIWTLALEILNLFENPNQTMHKLLQFLPELNSNGYNILFTAYEKGKLRMEALLKQEVYDSRTISTKSKAMSSTLNPTPIFELTKCSVDNSVPDSSSQNNHDNGKGSLRKRKCNFTQSDKFTEEKARRVTKDNEKKYIGCFCYEVFKFNTYEF</sequence>
<dbReference type="EMBL" id="CAJVQB010014537">
    <property type="protein sequence ID" value="CAG8769036.1"/>
    <property type="molecule type" value="Genomic_DNA"/>
</dbReference>
<evidence type="ECO:0000256" key="1">
    <source>
        <dbReference type="SAM" id="MobiDB-lite"/>
    </source>
</evidence>
<dbReference type="Proteomes" id="UP000789901">
    <property type="component" value="Unassembled WGS sequence"/>
</dbReference>
<reference evidence="2 3" key="1">
    <citation type="submission" date="2021-06" db="EMBL/GenBank/DDBJ databases">
        <authorList>
            <person name="Kallberg Y."/>
            <person name="Tangrot J."/>
            <person name="Rosling A."/>
        </authorList>
    </citation>
    <scope>NUCLEOTIDE SEQUENCE [LARGE SCALE GENOMIC DNA]</scope>
    <source>
        <strain evidence="2 3">120-4 pot B 10/14</strain>
    </source>
</reference>
<proteinExistence type="predicted"/>
<accession>A0ABN7VHT3</accession>
<keyword evidence="3" id="KW-1185">Reference proteome</keyword>
<evidence type="ECO:0000313" key="3">
    <source>
        <dbReference type="Proteomes" id="UP000789901"/>
    </source>
</evidence>
<organism evidence="2 3">
    <name type="scientific">Gigaspora margarita</name>
    <dbReference type="NCBI Taxonomy" id="4874"/>
    <lineage>
        <taxon>Eukaryota</taxon>
        <taxon>Fungi</taxon>
        <taxon>Fungi incertae sedis</taxon>
        <taxon>Mucoromycota</taxon>
        <taxon>Glomeromycotina</taxon>
        <taxon>Glomeromycetes</taxon>
        <taxon>Diversisporales</taxon>
        <taxon>Gigasporaceae</taxon>
        <taxon>Gigaspora</taxon>
    </lineage>
</organism>
<feature type="non-terminal residue" evidence="2">
    <location>
        <position position="1"/>
    </location>
</feature>
<evidence type="ECO:0000313" key="2">
    <source>
        <dbReference type="EMBL" id="CAG8769036.1"/>
    </source>
</evidence>
<name>A0ABN7VHT3_GIGMA</name>
<comment type="caution">
    <text evidence="2">The sequence shown here is derived from an EMBL/GenBank/DDBJ whole genome shotgun (WGS) entry which is preliminary data.</text>
</comment>
<gene>
    <name evidence="2" type="ORF">GMARGA_LOCUS18319</name>
</gene>
<feature type="compositionally biased region" description="Polar residues" evidence="1">
    <location>
        <begin position="249"/>
        <end position="259"/>
    </location>
</feature>
<feature type="region of interest" description="Disordered" evidence="1">
    <location>
        <begin position="249"/>
        <end position="268"/>
    </location>
</feature>